<dbReference type="PANTHER" id="PTHR35324:SF4">
    <property type="entry name" value="EXPRESSED PROTEIN"/>
    <property type="match status" value="1"/>
</dbReference>
<reference evidence="2 3" key="1">
    <citation type="submission" date="2024-01" db="EMBL/GenBank/DDBJ databases">
        <authorList>
            <person name="Waweru B."/>
        </authorList>
    </citation>
    <scope>NUCLEOTIDE SEQUENCE [LARGE SCALE GENOMIC DNA]</scope>
</reference>
<organism evidence="2 3">
    <name type="scientific">Dovyalis caffra</name>
    <dbReference type="NCBI Taxonomy" id="77055"/>
    <lineage>
        <taxon>Eukaryota</taxon>
        <taxon>Viridiplantae</taxon>
        <taxon>Streptophyta</taxon>
        <taxon>Embryophyta</taxon>
        <taxon>Tracheophyta</taxon>
        <taxon>Spermatophyta</taxon>
        <taxon>Magnoliopsida</taxon>
        <taxon>eudicotyledons</taxon>
        <taxon>Gunneridae</taxon>
        <taxon>Pentapetalae</taxon>
        <taxon>rosids</taxon>
        <taxon>fabids</taxon>
        <taxon>Malpighiales</taxon>
        <taxon>Salicaceae</taxon>
        <taxon>Flacourtieae</taxon>
        <taxon>Dovyalis</taxon>
    </lineage>
</organism>
<keyword evidence="3" id="KW-1185">Reference proteome</keyword>
<evidence type="ECO:0008006" key="4">
    <source>
        <dbReference type="Google" id="ProtNLM"/>
    </source>
</evidence>
<evidence type="ECO:0000256" key="1">
    <source>
        <dbReference type="SAM" id="MobiDB-lite"/>
    </source>
</evidence>
<name>A0AAV1S9V5_9ROSI</name>
<dbReference type="AlphaFoldDB" id="A0AAV1S9V5"/>
<feature type="region of interest" description="Disordered" evidence="1">
    <location>
        <begin position="1"/>
        <end position="27"/>
    </location>
</feature>
<accession>A0AAV1S9V5</accession>
<evidence type="ECO:0000313" key="3">
    <source>
        <dbReference type="Proteomes" id="UP001314170"/>
    </source>
</evidence>
<sequence>MSSLVSKTQSTLSKSENITSNTNTIKDQQDPEIFNSVTSFVYLKPVHSTETLAKEEVLKRIRQRKRVNKVRGSLQGFLGWLFSSKSENKVSVKWVDDAFAAP</sequence>
<dbReference type="Proteomes" id="UP001314170">
    <property type="component" value="Unassembled WGS sequence"/>
</dbReference>
<dbReference type="EMBL" id="CAWUPB010001173">
    <property type="protein sequence ID" value="CAK7347642.1"/>
    <property type="molecule type" value="Genomic_DNA"/>
</dbReference>
<dbReference type="PANTHER" id="PTHR35324">
    <property type="entry name" value="BNAA08G03750D PROTEIN"/>
    <property type="match status" value="1"/>
</dbReference>
<gene>
    <name evidence="2" type="ORF">DCAF_LOCUS20330</name>
</gene>
<evidence type="ECO:0000313" key="2">
    <source>
        <dbReference type="EMBL" id="CAK7347642.1"/>
    </source>
</evidence>
<protein>
    <recommendedName>
        <fullName evidence="4">Cycloidea-like protein</fullName>
    </recommendedName>
</protein>
<proteinExistence type="predicted"/>
<feature type="compositionally biased region" description="Polar residues" evidence="1">
    <location>
        <begin position="1"/>
        <end position="26"/>
    </location>
</feature>
<comment type="caution">
    <text evidence="2">The sequence shown here is derived from an EMBL/GenBank/DDBJ whole genome shotgun (WGS) entry which is preliminary data.</text>
</comment>